<dbReference type="Pfam" id="PF01595">
    <property type="entry name" value="CNNM"/>
    <property type="match status" value="1"/>
</dbReference>
<accession>A0A7G9SA18</accession>
<evidence type="ECO:0000256" key="4">
    <source>
        <dbReference type="ARBA" id="ARBA00022692"/>
    </source>
</evidence>
<feature type="transmembrane region" description="Helical" evidence="11">
    <location>
        <begin position="13"/>
        <end position="34"/>
    </location>
</feature>
<gene>
    <name evidence="14" type="ORF">H9L12_10500</name>
</gene>
<evidence type="ECO:0000256" key="11">
    <source>
        <dbReference type="SAM" id="Phobius"/>
    </source>
</evidence>
<keyword evidence="6 10" id="KW-1133">Transmembrane helix</keyword>
<evidence type="ECO:0000256" key="2">
    <source>
        <dbReference type="ARBA" id="ARBA00006446"/>
    </source>
</evidence>
<dbReference type="GO" id="GO:0005886">
    <property type="term" value="C:plasma membrane"/>
    <property type="evidence" value="ECO:0007669"/>
    <property type="project" value="UniProtKB-SubCell"/>
</dbReference>
<evidence type="ECO:0000256" key="8">
    <source>
        <dbReference type="ARBA" id="ARBA00023136"/>
    </source>
</evidence>
<dbReference type="InterPro" id="IPR036318">
    <property type="entry name" value="FAD-bd_PCMH-like_sf"/>
</dbReference>
<dbReference type="SMART" id="SM01091">
    <property type="entry name" value="CorC_HlyC"/>
    <property type="match status" value="1"/>
</dbReference>
<dbReference type="InterPro" id="IPR051676">
    <property type="entry name" value="UPF0053_domain"/>
</dbReference>
<evidence type="ECO:0000256" key="6">
    <source>
        <dbReference type="ARBA" id="ARBA00022989"/>
    </source>
</evidence>
<dbReference type="Gene3D" id="3.30.465.10">
    <property type="match status" value="1"/>
</dbReference>
<dbReference type="InterPro" id="IPR046342">
    <property type="entry name" value="CBS_dom_sf"/>
</dbReference>
<dbReference type="Pfam" id="PF00571">
    <property type="entry name" value="CBS"/>
    <property type="match status" value="1"/>
</dbReference>
<dbReference type="GO" id="GO:0050660">
    <property type="term" value="F:flavin adenine dinucleotide binding"/>
    <property type="evidence" value="ECO:0007669"/>
    <property type="project" value="InterPro"/>
</dbReference>
<keyword evidence="7 9" id="KW-0129">CBS domain</keyword>
<dbReference type="EMBL" id="CP060717">
    <property type="protein sequence ID" value="QNN64693.1"/>
    <property type="molecule type" value="Genomic_DNA"/>
</dbReference>
<reference evidence="14 15" key="1">
    <citation type="submission" date="2020-08" db="EMBL/GenBank/DDBJ databases">
        <title>Genome sequence of Sphingomonas rhizophila KACC 19189T.</title>
        <authorList>
            <person name="Hyun D.-W."/>
            <person name="Bae J.-W."/>
        </authorList>
    </citation>
    <scope>NUCLEOTIDE SEQUENCE [LARGE SCALE GENOMIC DNA]</scope>
    <source>
        <strain evidence="14 15">KACC 19189</strain>
    </source>
</reference>
<dbReference type="InterPro" id="IPR016169">
    <property type="entry name" value="FAD-bd_PCMH_sub2"/>
</dbReference>
<comment type="similarity">
    <text evidence="2">Belongs to the UPF0053 family. Hemolysin C subfamily.</text>
</comment>
<dbReference type="SUPFAM" id="SSF54631">
    <property type="entry name" value="CBS-domain pair"/>
    <property type="match status" value="1"/>
</dbReference>
<dbReference type="PROSITE" id="PS51371">
    <property type="entry name" value="CBS"/>
    <property type="match status" value="2"/>
</dbReference>
<dbReference type="SUPFAM" id="SSF56176">
    <property type="entry name" value="FAD-binding/transporter-associated domain-like"/>
    <property type="match status" value="1"/>
</dbReference>
<evidence type="ECO:0000313" key="15">
    <source>
        <dbReference type="Proteomes" id="UP000515955"/>
    </source>
</evidence>
<dbReference type="PROSITE" id="PS51846">
    <property type="entry name" value="CNNM"/>
    <property type="match status" value="1"/>
</dbReference>
<comment type="subcellular location">
    <subcellularLocation>
        <location evidence="1">Cell membrane</location>
        <topology evidence="1">Multi-pass membrane protein</topology>
    </subcellularLocation>
</comment>
<name>A0A7G9SA18_9SPHN</name>
<dbReference type="CDD" id="cd04590">
    <property type="entry name" value="CBS_pair_CorC_HlyC_assoc"/>
    <property type="match status" value="1"/>
</dbReference>
<sequence length="454" mass="48160">MSGPLAPFPWLDIVLILALVALNGVLSMSELAIVSSREARLKAMAKSGSKGAQCAIDLAADPGKFLSTVQTGITLIGVLAGAFSGSRLGTPTAQRLELLGLSHDAAEQIGFGLVIVLTTFASLVIGELVPKQFALRSPEPIAAIMSRPMRWLSKATAPFVWLLDRTSAMIFKALGLNRESKNLVTAEELHLVVAEAHTSGVLEENERAIISGIVRLADRPVREVMTPRTDIDWIDINCGPEEVRSALAATPHSRLPVARGSVDEIVGVVSTRDMLTALLDGQDIDLNALTKSAPVIPDLMDAMDALAVLRSAEVPLALVHDEYGHLDGIVTPGSILAALAGAFANDIDEGDGPPAIEREDGSWLVSGAASADLLTDRIGISLPNERDYSTVAGFALSVLKRIPSEGEKFVHDGWSFEVVDMDGRKIDKLLAAKVKRKKPKEAAAAVSEDEKPAA</sequence>
<organism evidence="14 15">
    <name type="scientific">Sphingomonas rhizophila</name>
    <dbReference type="NCBI Taxonomy" id="2071607"/>
    <lineage>
        <taxon>Bacteria</taxon>
        <taxon>Pseudomonadati</taxon>
        <taxon>Pseudomonadota</taxon>
        <taxon>Alphaproteobacteria</taxon>
        <taxon>Sphingomonadales</taxon>
        <taxon>Sphingomonadaceae</taxon>
        <taxon>Sphingomonas</taxon>
    </lineage>
</organism>
<dbReference type="InterPro" id="IPR000644">
    <property type="entry name" value="CBS_dom"/>
</dbReference>
<dbReference type="PANTHER" id="PTHR43099">
    <property type="entry name" value="UPF0053 PROTEIN YRKA"/>
    <property type="match status" value="1"/>
</dbReference>
<dbReference type="Pfam" id="PF03471">
    <property type="entry name" value="CorC_HlyC"/>
    <property type="match status" value="1"/>
</dbReference>
<evidence type="ECO:0000256" key="1">
    <source>
        <dbReference type="ARBA" id="ARBA00004651"/>
    </source>
</evidence>
<feature type="transmembrane region" description="Helical" evidence="11">
    <location>
        <begin position="109"/>
        <end position="129"/>
    </location>
</feature>
<feature type="domain" description="CBS" evidence="12">
    <location>
        <begin position="225"/>
        <end position="284"/>
    </location>
</feature>
<dbReference type="InterPro" id="IPR044751">
    <property type="entry name" value="Ion_transp-like_CBS"/>
</dbReference>
<evidence type="ECO:0000256" key="9">
    <source>
        <dbReference type="PROSITE-ProRule" id="PRU00703"/>
    </source>
</evidence>
<evidence type="ECO:0000256" key="5">
    <source>
        <dbReference type="ARBA" id="ARBA00022737"/>
    </source>
</evidence>
<dbReference type="RefSeq" id="WP_187541692.1">
    <property type="nucleotide sequence ID" value="NZ_CP060717.1"/>
</dbReference>
<evidence type="ECO:0000256" key="10">
    <source>
        <dbReference type="PROSITE-ProRule" id="PRU01193"/>
    </source>
</evidence>
<keyword evidence="3" id="KW-1003">Cell membrane</keyword>
<protein>
    <submittedName>
        <fullName evidence="14">HlyC/CorC family transporter</fullName>
    </submittedName>
</protein>
<dbReference type="Proteomes" id="UP000515955">
    <property type="component" value="Chromosome"/>
</dbReference>
<keyword evidence="8 10" id="KW-0472">Membrane</keyword>
<dbReference type="PANTHER" id="PTHR43099:SF5">
    <property type="entry name" value="HLYC_CORC FAMILY TRANSPORTER"/>
    <property type="match status" value="1"/>
</dbReference>
<feature type="domain" description="CBS" evidence="12">
    <location>
        <begin position="289"/>
        <end position="347"/>
    </location>
</feature>
<dbReference type="KEGG" id="srhi:H9L12_10500"/>
<dbReference type="InterPro" id="IPR005170">
    <property type="entry name" value="Transptr-assoc_dom"/>
</dbReference>
<proteinExistence type="inferred from homology"/>
<feature type="domain" description="CNNM transmembrane" evidence="13">
    <location>
        <begin position="5"/>
        <end position="206"/>
    </location>
</feature>
<evidence type="ECO:0000259" key="13">
    <source>
        <dbReference type="PROSITE" id="PS51846"/>
    </source>
</evidence>
<evidence type="ECO:0000313" key="14">
    <source>
        <dbReference type="EMBL" id="QNN64693.1"/>
    </source>
</evidence>
<keyword evidence="15" id="KW-1185">Reference proteome</keyword>
<evidence type="ECO:0000256" key="3">
    <source>
        <dbReference type="ARBA" id="ARBA00022475"/>
    </source>
</evidence>
<dbReference type="InterPro" id="IPR002550">
    <property type="entry name" value="CNNM"/>
</dbReference>
<evidence type="ECO:0000256" key="7">
    <source>
        <dbReference type="ARBA" id="ARBA00023122"/>
    </source>
</evidence>
<evidence type="ECO:0000259" key="12">
    <source>
        <dbReference type="PROSITE" id="PS51371"/>
    </source>
</evidence>
<dbReference type="AlphaFoldDB" id="A0A7G9SA18"/>
<keyword evidence="5" id="KW-0677">Repeat</keyword>
<dbReference type="Gene3D" id="3.10.580.10">
    <property type="entry name" value="CBS-domain"/>
    <property type="match status" value="1"/>
</dbReference>
<keyword evidence="4 10" id="KW-0812">Transmembrane</keyword>